<dbReference type="Gene3D" id="1.10.1820.10">
    <property type="entry name" value="protein kinase ck2 holoenzyme, chain C, domain 1"/>
    <property type="match status" value="1"/>
</dbReference>
<comment type="function">
    <text evidence="2">Participates in Wnt signaling. Plays a complex role in regulating the basal catalytic activity of the alpha subunit.</text>
</comment>
<dbReference type="InterPro" id="IPR035991">
    <property type="entry name" value="Casein_kinase_II_beta-like"/>
</dbReference>
<dbReference type="EMBL" id="LNIX01000002">
    <property type="protein sequence ID" value="OXA60937.1"/>
    <property type="molecule type" value="Genomic_DNA"/>
</dbReference>
<dbReference type="PANTHER" id="PTHR11740:SF0">
    <property type="entry name" value="CASEIN KINASE II SUBUNIT BETA"/>
    <property type="match status" value="1"/>
</dbReference>
<dbReference type="PRINTS" id="PR00472">
    <property type="entry name" value="CASNKINASEII"/>
</dbReference>
<keyword evidence="5" id="KW-1185">Reference proteome</keyword>
<evidence type="ECO:0000256" key="3">
    <source>
        <dbReference type="RuleBase" id="RU361268"/>
    </source>
</evidence>
<organism evidence="4 5">
    <name type="scientific">Folsomia candida</name>
    <name type="common">Springtail</name>
    <dbReference type="NCBI Taxonomy" id="158441"/>
    <lineage>
        <taxon>Eukaryota</taxon>
        <taxon>Metazoa</taxon>
        <taxon>Ecdysozoa</taxon>
        <taxon>Arthropoda</taxon>
        <taxon>Hexapoda</taxon>
        <taxon>Collembola</taxon>
        <taxon>Entomobryomorpha</taxon>
        <taxon>Isotomoidea</taxon>
        <taxon>Isotomidae</taxon>
        <taxon>Proisotominae</taxon>
        <taxon>Folsomia</taxon>
    </lineage>
</organism>
<dbReference type="GO" id="GO:0005737">
    <property type="term" value="C:cytoplasm"/>
    <property type="evidence" value="ECO:0007669"/>
    <property type="project" value="TreeGrafter"/>
</dbReference>
<comment type="subunit">
    <text evidence="3">Tetramer of two alpha and two beta subunits.</text>
</comment>
<dbReference type="FunFam" id="2.20.25.20:FF:000002">
    <property type="entry name" value="Casein kinase II subunit beta"/>
    <property type="match status" value="1"/>
</dbReference>
<dbReference type="InterPro" id="IPR000704">
    <property type="entry name" value="Casein_kinase_II_reg-sub"/>
</dbReference>
<comment type="caution">
    <text evidence="4">The sequence shown here is derived from an EMBL/GenBank/DDBJ whole genome shotgun (WGS) entry which is preliminary data.</text>
</comment>
<reference evidence="4 5" key="1">
    <citation type="submission" date="2015-12" db="EMBL/GenBank/DDBJ databases">
        <title>The genome of Folsomia candida.</title>
        <authorList>
            <person name="Faddeeva A."/>
            <person name="Derks M.F."/>
            <person name="Anvar Y."/>
            <person name="Smit S."/>
            <person name="Van Straalen N."/>
            <person name="Roelofs D."/>
        </authorList>
    </citation>
    <scope>NUCLEOTIDE SEQUENCE [LARGE SCALE GENOMIC DNA]</scope>
    <source>
        <strain evidence="4 5">VU population</strain>
        <tissue evidence="4">Whole body</tissue>
    </source>
</reference>
<dbReference type="AlphaFoldDB" id="A0A226EUU5"/>
<dbReference type="GO" id="GO:0005956">
    <property type="term" value="C:protein kinase CK2 complex"/>
    <property type="evidence" value="ECO:0007669"/>
    <property type="project" value="UniProtKB-UniRule"/>
</dbReference>
<dbReference type="OMA" id="DADFGRC"/>
<dbReference type="Gene3D" id="2.20.25.20">
    <property type="match status" value="1"/>
</dbReference>
<evidence type="ECO:0000256" key="2">
    <source>
        <dbReference type="ARBA" id="ARBA00058642"/>
    </source>
</evidence>
<accession>A0A226EUU5</accession>
<dbReference type="FunFam" id="1.10.1820.10:FF:000005">
    <property type="entry name" value="Casein kinase II subunit beta"/>
    <property type="match status" value="1"/>
</dbReference>
<comment type="similarity">
    <text evidence="1 3">Belongs to the casein kinase 2 subunit beta family.</text>
</comment>
<dbReference type="PANTHER" id="PTHR11740">
    <property type="entry name" value="CASEIN KINASE II SUBUNIT BETA"/>
    <property type="match status" value="1"/>
</dbReference>
<protein>
    <recommendedName>
        <fullName evidence="3">Casein kinase II subunit beta</fullName>
        <shortName evidence="3">CK II beta</shortName>
    </recommendedName>
</protein>
<keyword evidence="4" id="KW-0418">Kinase</keyword>
<dbReference type="Proteomes" id="UP000198287">
    <property type="component" value="Unassembled WGS sequence"/>
</dbReference>
<dbReference type="STRING" id="158441.A0A226EUU5"/>
<evidence type="ECO:0000313" key="5">
    <source>
        <dbReference type="Proteomes" id="UP000198287"/>
    </source>
</evidence>
<sequence>MSSTEDESSWVKWFCSLKGNDFLIEVDEDYIQDRFNLTGLNEQVPHFKRALQLITDMDDELSTKGKRTANDLADQAAELLYELIHSRFILSPRGMQTMAIKFKRGDFGQCQRFLCENQNCLPVGISDVPGEGTVKLFCPRCRDIYIPKMTRHQQLDGAYFGTGFPSMLLLSMPELRPVVPSRKYEPRLYGFKIHPLGMKAPRAGVKQVAARKQDSVCSSHGGSTNTMSNVSKIIMNSKANVKR</sequence>
<dbReference type="GO" id="GO:0019887">
    <property type="term" value="F:protein kinase regulator activity"/>
    <property type="evidence" value="ECO:0007669"/>
    <property type="project" value="InterPro"/>
</dbReference>
<dbReference type="OrthoDB" id="3971593at2759"/>
<keyword evidence="4" id="KW-0808">Transferase</keyword>
<name>A0A226EUU5_FOLCA</name>
<evidence type="ECO:0000256" key="1">
    <source>
        <dbReference type="ARBA" id="ARBA00006941"/>
    </source>
</evidence>
<proteinExistence type="inferred from homology"/>
<evidence type="ECO:0000313" key="4">
    <source>
        <dbReference type="EMBL" id="OXA60937.1"/>
    </source>
</evidence>
<dbReference type="SUPFAM" id="SSF57798">
    <property type="entry name" value="Casein kinase II beta subunit"/>
    <property type="match status" value="1"/>
</dbReference>
<dbReference type="InterPro" id="IPR016149">
    <property type="entry name" value="Casein_kin_II_reg-sub_N"/>
</dbReference>
<dbReference type="GO" id="GO:0016301">
    <property type="term" value="F:kinase activity"/>
    <property type="evidence" value="ECO:0007669"/>
    <property type="project" value="UniProtKB-KW"/>
</dbReference>
<gene>
    <name evidence="4" type="ORF">Fcan01_05428</name>
</gene>
<dbReference type="SMART" id="SM01085">
    <property type="entry name" value="CK_II_beta"/>
    <property type="match status" value="1"/>
</dbReference>
<dbReference type="Pfam" id="PF01214">
    <property type="entry name" value="CK_II_beta"/>
    <property type="match status" value="1"/>
</dbReference>